<proteinExistence type="inferred from homology"/>
<evidence type="ECO:0000256" key="1">
    <source>
        <dbReference type="ARBA" id="ARBA00009947"/>
    </source>
</evidence>
<dbReference type="GO" id="GO:0005634">
    <property type="term" value="C:nucleus"/>
    <property type="evidence" value="ECO:0007669"/>
    <property type="project" value="InterPro"/>
</dbReference>
<dbReference type="GeneID" id="25911760"/>
<dbReference type="OrthoDB" id="19419at2759"/>
<evidence type="ECO:0000313" key="4">
    <source>
        <dbReference type="EMBL" id="KNC76234.1"/>
    </source>
</evidence>
<feature type="region of interest" description="Disordered" evidence="3">
    <location>
        <begin position="546"/>
        <end position="586"/>
    </location>
</feature>
<feature type="compositionally biased region" description="Acidic residues" evidence="3">
    <location>
        <begin position="423"/>
        <end position="435"/>
    </location>
</feature>
<dbReference type="GO" id="GO:0006334">
    <property type="term" value="P:nucleosome assembly"/>
    <property type="evidence" value="ECO:0007669"/>
    <property type="project" value="InterPro"/>
</dbReference>
<evidence type="ECO:0000313" key="5">
    <source>
        <dbReference type="Proteomes" id="UP000054560"/>
    </source>
</evidence>
<gene>
    <name evidence="4" type="ORF">SARC_11256</name>
</gene>
<feature type="compositionally biased region" description="Basic and acidic residues" evidence="3">
    <location>
        <begin position="410"/>
        <end position="422"/>
    </location>
</feature>
<reference evidence="4 5" key="1">
    <citation type="submission" date="2011-02" db="EMBL/GenBank/DDBJ databases">
        <title>The Genome Sequence of Sphaeroforma arctica JP610.</title>
        <authorList>
            <consortium name="The Broad Institute Genome Sequencing Platform"/>
            <person name="Russ C."/>
            <person name="Cuomo C."/>
            <person name="Young S.K."/>
            <person name="Zeng Q."/>
            <person name="Gargeya S."/>
            <person name="Alvarado L."/>
            <person name="Berlin A."/>
            <person name="Chapman S.B."/>
            <person name="Chen Z."/>
            <person name="Freedman E."/>
            <person name="Gellesch M."/>
            <person name="Goldberg J."/>
            <person name="Griggs A."/>
            <person name="Gujja S."/>
            <person name="Heilman E."/>
            <person name="Heiman D."/>
            <person name="Howarth C."/>
            <person name="Mehta T."/>
            <person name="Neiman D."/>
            <person name="Pearson M."/>
            <person name="Roberts A."/>
            <person name="Saif S."/>
            <person name="Shea T."/>
            <person name="Shenoy N."/>
            <person name="Sisk P."/>
            <person name="Stolte C."/>
            <person name="Sykes S."/>
            <person name="White J."/>
            <person name="Yandava C."/>
            <person name="Burger G."/>
            <person name="Gray M.W."/>
            <person name="Holland P.W.H."/>
            <person name="King N."/>
            <person name="Lang F.B.F."/>
            <person name="Roger A.J."/>
            <person name="Ruiz-Trillo I."/>
            <person name="Haas B."/>
            <person name="Nusbaum C."/>
            <person name="Birren B."/>
        </authorList>
    </citation>
    <scope>NUCLEOTIDE SEQUENCE [LARGE SCALE GENOMIC DNA]</scope>
    <source>
        <strain evidence="4 5">JP610</strain>
    </source>
</reference>
<organism evidence="4 5">
    <name type="scientific">Sphaeroforma arctica JP610</name>
    <dbReference type="NCBI Taxonomy" id="667725"/>
    <lineage>
        <taxon>Eukaryota</taxon>
        <taxon>Ichthyosporea</taxon>
        <taxon>Ichthyophonida</taxon>
        <taxon>Sphaeroforma</taxon>
    </lineage>
</organism>
<comment type="similarity">
    <text evidence="1 2">Belongs to the nucleosome assembly protein (NAP) family.</text>
</comment>
<dbReference type="PANTHER" id="PTHR11875">
    <property type="entry name" value="TESTIS-SPECIFIC Y-ENCODED PROTEIN"/>
    <property type="match status" value="1"/>
</dbReference>
<dbReference type="Proteomes" id="UP000054560">
    <property type="component" value="Unassembled WGS sequence"/>
</dbReference>
<evidence type="ECO:0008006" key="6">
    <source>
        <dbReference type="Google" id="ProtNLM"/>
    </source>
</evidence>
<dbReference type="SUPFAM" id="SSF143113">
    <property type="entry name" value="NAP-like"/>
    <property type="match status" value="1"/>
</dbReference>
<evidence type="ECO:0000256" key="2">
    <source>
        <dbReference type="RuleBase" id="RU003876"/>
    </source>
</evidence>
<feature type="region of interest" description="Disordered" evidence="3">
    <location>
        <begin position="1"/>
        <end position="66"/>
    </location>
</feature>
<accession>A0A0L0FHI4</accession>
<dbReference type="Gene3D" id="3.30.1120.90">
    <property type="entry name" value="Nucleosome assembly protein"/>
    <property type="match status" value="1"/>
</dbReference>
<sequence>MQSPGHPSHPPTQSAKKKMRHAEPNGVDENGEVAIGGSADVEVDVGDEHENVTQSNDQTEVSDELENISHEHAAHPSVDTTENGVVAQDVGDNGEFEEIIEEEADEEPSSAMSRISELQANLVAREAQAEAEIHAVEVRCYNDNLLFYKERAELVPGVPGFWGRAFTAHMEAEGTLCAEDKEIMKYIEYLHIEEEVLEQAWFTVVIKLEQNPYIENHELKKRYARDETVTTGYSVSTTDVRWLDGREEYEYEDEETDYAQAEPQDKGQKRPNYRARSFFDWFDVDVCDSDGWGVDPVVELLTAVWRNPIQHIYEPADHGTEEAIEVDLGGDDVIGMDEGHMHEERDEHAVGTSEVDVEADISEEDVAVPGDDEDVYESAIPDTADIVDAGDGEGGGEGEGLPEYEEEAHNEEKQPNEEKEHDPEDDYEGDDDDVAMDNSGGEEGVEHGYEAEEHVEPDYEAEDTMAVDDEGGIPEHDDIAEAYGEGEGEIDGIEEDYGEGNGDVEDYVGDAVEGDGDVEDYVGGVDGDAVIEGFAGGVEEVIVNEAEDGGVLDQLEPSEMQEPELGTREAPEVSDDQPQTHAEISV</sequence>
<feature type="compositionally biased region" description="Basic and acidic residues" evidence="3">
    <location>
        <begin position="444"/>
        <end position="457"/>
    </location>
</feature>
<feature type="compositionally biased region" description="Acidic residues" evidence="3">
    <location>
        <begin position="388"/>
        <end position="409"/>
    </location>
</feature>
<dbReference type="eggNOG" id="KOG1508">
    <property type="taxonomic scope" value="Eukaryota"/>
</dbReference>
<feature type="region of interest" description="Disordered" evidence="3">
    <location>
        <begin position="490"/>
        <end position="517"/>
    </location>
</feature>
<protein>
    <recommendedName>
        <fullName evidence="6">Nucleosome assembly protein</fullName>
    </recommendedName>
</protein>
<dbReference type="EMBL" id="KQ243194">
    <property type="protein sequence ID" value="KNC76234.1"/>
    <property type="molecule type" value="Genomic_DNA"/>
</dbReference>
<evidence type="ECO:0000256" key="3">
    <source>
        <dbReference type="SAM" id="MobiDB-lite"/>
    </source>
</evidence>
<dbReference type="InterPro" id="IPR037231">
    <property type="entry name" value="NAP-like_sf"/>
</dbReference>
<dbReference type="AlphaFoldDB" id="A0A0L0FHI4"/>
<dbReference type="RefSeq" id="XP_014150136.1">
    <property type="nucleotide sequence ID" value="XM_014294661.1"/>
</dbReference>
<dbReference type="InterPro" id="IPR002164">
    <property type="entry name" value="NAP_family"/>
</dbReference>
<dbReference type="STRING" id="667725.A0A0L0FHI4"/>
<name>A0A0L0FHI4_9EUKA</name>
<feature type="compositionally biased region" description="Polar residues" evidence="3">
    <location>
        <begin position="576"/>
        <end position="586"/>
    </location>
</feature>
<feature type="region of interest" description="Disordered" evidence="3">
    <location>
        <begin position="383"/>
        <end position="462"/>
    </location>
</feature>
<feature type="region of interest" description="Disordered" evidence="3">
    <location>
        <begin position="251"/>
        <end position="270"/>
    </location>
</feature>
<dbReference type="Pfam" id="PF00956">
    <property type="entry name" value="NAP"/>
    <property type="match status" value="1"/>
</dbReference>
<keyword evidence="5" id="KW-1185">Reference proteome</keyword>